<dbReference type="KEGG" id="prv:G7070_10735"/>
<accession>A0A6G7Y7N3</accession>
<evidence type="ECO:0000313" key="1">
    <source>
        <dbReference type="EMBL" id="QIK72658.1"/>
    </source>
</evidence>
<dbReference type="AlphaFoldDB" id="A0A6G7Y7N3"/>
<name>A0A6G7Y7N3_9ACTN</name>
<dbReference type="Proteomes" id="UP000501058">
    <property type="component" value="Chromosome"/>
</dbReference>
<reference evidence="1 2" key="1">
    <citation type="submission" date="2020-03" db="EMBL/GenBank/DDBJ databases">
        <title>Propioniciclava sp. nov., isolated from Hydrophilus acuminatus.</title>
        <authorList>
            <person name="Hyun D.-W."/>
            <person name="Bae J.-W."/>
        </authorList>
    </citation>
    <scope>NUCLEOTIDE SEQUENCE [LARGE SCALE GENOMIC DNA]</scope>
    <source>
        <strain evidence="1 2">HDW11</strain>
    </source>
</reference>
<keyword evidence="2" id="KW-1185">Reference proteome</keyword>
<sequence>MTGLDLVYRRDDDGVLHYRDAWTTPDAVMRHTGKVGHIGALRPRRTKDAAAAKQALAEFAAESEALGFAPFPEDDRAWVVLQYWAVTPDFSHVQDARIMSDLWDALSGHLLRRGLGDCDGYDVGGHPENPDHARYVKVNWFCPVVDADLGVAAVRGFIRAFHVGSSAVIGVRPTQDADYELAYSPRKSDTGFWI</sequence>
<protein>
    <submittedName>
        <fullName evidence="1">Uncharacterized protein</fullName>
    </submittedName>
</protein>
<gene>
    <name evidence="1" type="ORF">G7070_10735</name>
</gene>
<evidence type="ECO:0000313" key="2">
    <source>
        <dbReference type="Proteomes" id="UP000501058"/>
    </source>
</evidence>
<dbReference type="RefSeq" id="WP_166233732.1">
    <property type="nucleotide sequence ID" value="NZ_CP049865.1"/>
</dbReference>
<dbReference type="EMBL" id="CP049865">
    <property type="protein sequence ID" value="QIK72658.1"/>
    <property type="molecule type" value="Genomic_DNA"/>
</dbReference>
<organism evidence="1 2">
    <name type="scientific">Propioniciclava coleopterorum</name>
    <dbReference type="NCBI Taxonomy" id="2714937"/>
    <lineage>
        <taxon>Bacteria</taxon>
        <taxon>Bacillati</taxon>
        <taxon>Actinomycetota</taxon>
        <taxon>Actinomycetes</taxon>
        <taxon>Propionibacteriales</taxon>
        <taxon>Propionibacteriaceae</taxon>
        <taxon>Propioniciclava</taxon>
    </lineage>
</organism>
<proteinExistence type="predicted"/>